<dbReference type="GO" id="GO:0003824">
    <property type="term" value="F:catalytic activity"/>
    <property type="evidence" value="ECO:0007669"/>
    <property type="project" value="UniProtKB-ARBA"/>
</dbReference>
<dbReference type="Pfam" id="PF05116">
    <property type="entry name" value="S6PP"/>
    <property type="match status" value="1"/>
</dbReference>
<keyword evidence="3" id="KW-1185">Reference proteome</keyword>
<feature type="domain" description="Sucrose phosphatase-like" evidence="1">
    <location>
        <begin position="12"/>
        <end position="227"/>
    </location>
</feature>
<reference evidence="2 3" key="1">
    <citation type="submission" date="2016-12" db="EMBL/GenBank/DDBJ databases">
        <title>Thioflexothrix psekupsii D3 genome sequencing and assembly.</title>
        <authorList>
            <person name="Fomenkov A."/>
            <person name="Vincze T."/>
            <person name="Grabovich M."/>
            <person name="Anton B.P."/>
            <person name="Dubinina G."/>
            <person name="Orlova M."/>
            <person name="Belousova E."/>
            <person name="Roberts R.J."/>
        </authorList>
    </citation>
    <scope>NUCLEOTIDE SEQUENCE [LARGE SCALE GENOMIC DNA]</scope>
    <source>
        <strain evidence="2">D3</strain>
    </source>
</reference>
<dbReference type="InterPro" id="IPR006380">
    <property type="entry name" value="SPP-like_dom"/>
</dbReference>
<dbReference type="Gene3D" id="3.40.50.1000">
    <property type="entry name" value="HAD superfamily/HAD-like"/>
    <property type="match status" value="2"/>
</dbReference>
<dbReference type="InterPro" id="IPR036412">
    <property type="entry name" value="HAD-like_sf"/>
</dbReference>
<dbReference type="EMBL" id="MSLT01000007">
    <property type="protein sequence ID" value="OUD14993.1"/>
    <property type="molecule type" value="Genomic_DNA"/>
</dbReference>
<evidence type="ECO:0000259" key="1">
    <source>
        <dbReference type="Pfam" id="PF05116"/>
    </source>
</evidence>
<proteinExistence type="predicted"/>
<dbReference type="PIRSF" id="PIRSF030802">
    <property type="entry name" value="UCP030802"/>
    <property type="match status" value="1"/>
</dbReference>
<gene>
    <name evidence="2" type="ORF">TPSD3_04640</name>
</gene>
<protein>
    <recommendedName>
        <fullName evidence="1">Sucrose phosphatase-like domain-containing protein</fullName>
    </recommendedName>
</protein>
<comment type="caution">
    <text evidence="2">The sequence shown here is derived from an EMBL/GenBank/DDBJ whole genome shotgun (WGS) entry which is preliminary data.</text>
</comment>
<dbReference type="InterPro" id="IPR024197">
    <property type="entry name" value="TPP-like"/>
</dbReference>
<accession>A0A251X9L1</accession>
<dbReference type="Proteomes" id="UP000194798">
    <property type="component" value="Unassembled WGS sequence"/>
</dbReference>
<organism evidence="2 3">
    <name type="scientific">Thioflexithrix psekupsensis</name>
    <dbReference type="NCBI Taxonomy" id="1570016"/>
    <lineage>
        <taxon>Bacteria</taxon>
        <taxon>Pseudomonadati</taxon>
        <taxon>Pseudomonadota</taxon>
        <taxon>Gammaproteobacteria</taxon>
        <taxon>Thiotrichales</taxon>
        <taxon>Thioflexithrix</taxon>
    </lineage>
</organism>
<name>A0A251X9L1_9GAMM</name>
<sequence>MANCAMSNTTIVLFTDLDDTLFQLQRHRSAGIYPATHTPTQQHISYQTVSQQLLFELFYQQNHVTIIPVTARSLRQYHNTFLSHLPRINIAVLYFGGLIWEENQPNPDWQHHVYHSFQQLSQSIQQLSSEIKQFLHVHQLKFTLNNTDGYYLTVRADAKTPASDQAALFQEMIGLSSGEYIHHYQRRNLVLLPKFIDKRYAVKFLLEKQGANLHLAMGDSLNDLSFMQLCDVRLIPKNTQIDTLLFNSNL</sequence>
<evidence type="ECO:0000313" key="2">
    <source>
        <dbReference type="EMBL" id="OUD14993.1"/>
    </source>
</evidence>
<dbReference type="AlphaFoldDB" id="A0A251X9L1"/>
<dbReference type="InterPro" id="IPR023214">
    <property type="entry name" value="HAD_sf"/>
</dbReference>
<dbReference type="SUPFAM" id="SSF56784">
    <property type="entry name" value="HAD-like"/>
    <property type="match status" value="1"/>
</dbReference>
<evidence type="ECO:0000313" key="3">
    <source>
        <dbReference type="Proteomes" id="UP000194798"/>
    </source>
</evidence>